<gene>
    <name evidence="7" type="ORF">GCM10022408_26020</name>
</gene>
<keyword evidence="5" id="KW-1133">Transmembrane helix</keyword>
<organism evidence="7 8">
    <name type="scientific">Hymenobacter fastidiosus</name>
    <dbReference type="NCBI Taxonomy" id="486264"/>
    <lineage>
        <taxon>Bacteria</taxon>
        <taxon>Pseudomonadati</taxon>
        <taxon>Bacteroidota</taxon>
        <taxon>Cytophagia</taxon>
        <taxon>Cytophagales</taxon>
        <taxon>Hymenobacteraceae</taxon>
        <taxon>Hymenobacter</taxon>
    </lineage>
</organism>
<dbReference type="InterPro" id="IPR036890">
    <property type="entry name" value="HATPase_C_sf"/>
</dbReference>
<keyword evidence="5" id="KW-0472">Membrane</keyword>
<dbReference type="EC" id="2.7.13.3" evidence="2"/>
<feature type="transmembrane region" description="Helical" evidence="5">
    <location>
        <begin position="170"/>
        <end position="189"/>
    </location>
</feature>
<dbReference type="SUPFAM" id="SSF55874">
    <property type="entry name" value="ATPase domain of HSP90 chaperone/DNA topoisomerase II/histidine kinase"/>
    <property type="match status" value="1"/>
</dbReference>
<evidence type="ECO:0000313" key="8">
    <source>
        <dbReference type="Proteomes" id="UP001500567"/>
    </source>
</evidence>
<comment type="caution">
    <text evidence="7">The sequence shown here is derived from an EMBL/GenBank/DDBJ whole genome shotgun (WGS) entry which is preliminary data.</text>
</comment>
<feature type="domain" description="Histidine kinase" evidence="6">
    <location>
        <begin position="267"/>
        <end position="508"/>
    </location>
</feature>
<comment type="catalytic activity">
    <reaction evidence="1">
        <text>ATP + protein L-histidine = ADP + protein N-phospho-L-histidine.</text>
        <dbReference type="EC" id="2.7.13.3"/>
    </reaction>
</comment>
<dbReference type="Gene3D" id="3.30.565.10">
    <property type="entry name" value="Histidine kinase-like ATPase, C-terminal domain"/>
    <property type="match status" value="1"/>
</dbReference>
<dbReference type="EMBL" id="BAABDJ010000031">
    <property type="protein sequence ID" value="GAA4012180.1"/>
    <property type="molecule type" value="Genomic_DNA"/>
</dbReference>
<evidence type="ECO:0000256" key="4">
    <source>
        <dbReference type="SAM" id="Coils"/>
    </source>
</evidence>
<accession>A0ABP7SIB8</accession>
<keyword evidence="8" id="KW-1185">Reference proteome</keyword>
<dbReference type="InterPro" id="IPR005467">
    <property type="entry name" value="His_kinase_dom"/>
</dbReference>
<dbReference type="Pfam" id="PF02518">
    <property type="entry name" value="HATPase_c"/>
    <property type="match status" value="1"/>
</dbReference>
<dbReference type="InterPro" id="IPR004358">
    <property type="entry name" value="Sig_transdc_His_kin-like_C"/>
</dbReference>
<proteinExistence type="predicted"/>
<evidence type="ECO:0000256" key="1">
    <source>
        <dbReference type="ARBA" id="ARBA00000085"/>
    </source>
</evidence>
<feature type="transmembrane region" description="Helical" evidence="5">
    <location>
        <begin position="117"/>
        <end position="133"/>
    </location>
</feature>
<dbReference type="InterPro" id="IPR003661">
    <property type="entry name" value="HisK_dim/P_dom"/>
</dbReference>
<keyword evidence="4" id="KW-0175">Coiled coil</keyword>
<dbReference type="PRINTS" id="PR00344">
    <property type="entry name" value="BCTRLSENSOR"/>
</dbReference>
<dbReference type="PANTHER" id="PTHR43065:SF42">
    <property type="entry name" value="TWO-COMPONENT SENSOR PPRA"/>
    <property type="match status" value="1"/>
</dbReference>
<dbReference type="InterPro" id="IPR003594">
    <property type="entry name" value="HATPase_dom"/>
</dbReference>
<dbReference type="SMART" id="SM00388">
    <property type="entry name" value="HisKA"/>
    <property type="match status" value="1"/>
</dbReference>
<dbReference type="PANTHER" id="PTHR43065">
    <property type="entry name" value="SENSOR HISTIDINE KINASE"/>
    <property type="match status" value="1"/>
</dbReference>
<dbReference type="InterPro" id="IPR036097">
    <property type="entry name" value="HisK_dim/P_sf"/>
</dbReference>
<dbReference type="SMART" id="SM00387">
    <property type="entry name" value="HATPase_c"/>
    <property type="match status" value="1"/>
</dbReference>
<protein>
    <recommendedName>
        <fullName evidence="2">histidine kinase</fullName>
        <ecNumber evidence="2">2.7.13.3</ecNumber>
    </recommendedName>
</protein>
<dbReference type="CDD" id="cd00082">
    <property type="entry name" value="HisKA"/>
    <property type="match status" value="1"/>
</dbReference>
<evidence type="ECO:0000256" key="3">
    <source>
        <dbReference type="ARBA" id="ARBA00022553"/>
    </source>
</evidence>
<evidence type="ECO:0000259" key="6">
    <source>
        <dbReference type="PROSITE" id="PS50109"/>
    </source>
</evidence>
<sequence>MALIMQKPAKPSRGFTIREGDDTLYIQKPGTNKSWTLTKHTLKAKDLPAMDIDGELLFSIIPALIIVRLLRRFLDLPNHLPWVSRVLRWIWVPAIVLFLADQIFRFPTKLLDEGYRLGVYAVVILVLVALRRYRPARTILLAMLPYVLYTVVDLVLTAGDIELGESYDDMVNNSQGFAILWLVAFVLVARSQKKALEKERLAREEEEKARQLIAAQNIELERQVAERTSALTRQAQELRETLTELKTTQAQLIQAEKMASLGELTAGIAHEIQNPLNFVNNFSEVSVELLHELQEGPLRQLPDPEKQYAAELLNDLVLNLQKITSHGKRADSIVKGMLEHSRASTGERQPTDLNALADEYLRLSYHGLRAKNKSFNALLTTDFDPQLPLVEVVSQEVGRVLLNMFTNAFYAVQQRQLQGEAGYAPEVRVTTRHRADEIEIRVRDNGTGMPESVQAKVFQPFFTTKPTGEGTGLGLSLSHDIIVKGHGGTLQVDSQPGQFTEFIITLPV</sequence>
<dbReference type="Gene3D" id="1.10.287.130">
    <property type="match status" value="1"/>
</dbReference>
<evidence type="ECO:0000313" key="7">
    <source>
        <dbReference type="EMBL" id="GAA4012180.1"/>
    </source>
</evidence>
<evidence type="ECO:0000256" key="2">
    <source>
        <dbReference type="ARBA" id="ARBA00012438"/>
    </source>
</evidence>
<keyword evidence="5" id="KW-0812">Transmembrane</keyword>
<name>A0ABP7SIB8_9BACT</name>
<evidence type="ECO:0000256" key="5">
    <source>
        <dbReference type="SAM" id="Phobius"/>
    </source>
</evidence>
<dbReference type="InterPro" id="IPR011623">
    <property type="entry name" value="7TMR_DISM_rcpt_extracell_dom1"/>
</dbReference>
<reference evidence="8" key="1">
    <citation type="journal article" date="2019" name="Int. J. Syst. Evol. Microbiol.">
        <title>The Global Catalogue of Microorganisms (GCM) 10K type strain sequencing project: providing services to taxonomists for standard genome sequencing and annotation.</title>
        <authorList>
            <consortium name="The Broad Institute Genomics Platform"/>
            <consortium name="The Broad Institute Genome Sequencing Center for Infectious Disease"/>
            <person name="Wu L."/>
            <person name="Ma J."/>
        </authorList>
    </citation>
    <scope>NUCLEOTIDE SEQUENCE [LARGE SCALE GENOMIC DNA]</scope>
    <source>
        <strain evidence="8">JCM 17224</strain>
    </source>
</reference>
<dbReference type="Pfam" id="PF07695">
    <property type="entry name" value="7TMR-DISM_7TM"/>
    <property type="match status" value="1"/>
</dbReference>
<feature type="transmembrane region" description="Helical" evidence="5">
    <location>
        <begin position="140"/>
        <end position="158"/>
    </location>
</feature>
<dbReference type="SUPFAM" id="SSF47384">
    <property type="entry name" value="Homodimeric domain of signal transducing histidine kinase"/>
    <property type="match status" value="1"/>
</dbReference>
<keyword evidence="3" id="KW-0597">Phosphoprotein</keyword>
<dbReference type="Proteomes" id="UP001500567">
    <property type="component" value="Unassembled WGS sequence"/>
</dbReference>
<feature type="transmembrane region" description="Helical" evidence="5">
    <location>
        <begin position="86"/>
        <end position="105"/>
    </location>
</feature>
<dbReference type="PROSITE" id="PS50109">
    <property type="entry name" value="HIS_KIN"/>
    <property type="match status" value="1"/>
</dbReference>
<feature type="coiled-coil region" evidence="4">
    <location>
        <begin position="188"/>
        <end position="258"/>
    </location>
</feature>